<evidence type="ECO:0000256" key="5">
    <source>
        <dbReference type="SAM" id="MobiDB-lite"/>
    </source>
</evidence>
<evidence type="ECO:0000256" key="2">
    <source>
        <dbReference type="ARBA" id="ARBA00006403"/>
    </source>
</evidence>
<keyword evidence="8" id="KW-1185">Reference proteome</keyword>
<dbReference type="SUPFAM" id="SSF46785">
    <property type="entry name" value="Winged helix' DNA-binding domain"/>
    <property type="match status" value="1"/>
</dbReference>
<feature type="compositionally biased region" description="Polar residues" evidence="5">
    <location>
        <begin position="305"/>
        <end position="318"/>
    </location>
</feature>
<feature type="compositionally biased region" description="Basic and acidic residues" evidence="5">
    <location>
        <begin position="128"/>
        <end position="144"/>
    </location>
</feature>
<dbReference type="InterPro" id="IPR036388">
    <property type="entry name" value="WH-like_DNA-bd_sf"/>
</dbReference>
<feature type="region of interest" description="Disordered" evidence="5">
    <location>
        <begin position="124"/>
        <end position="162"/>
    </location>
</feature>
<feature type="compositionally biased region" description="Low complexity" evidence="5">
    <location>
        <begin position="373"/>
        <end position="387"/>
    </location>
</feature>
<accession>A0A0C3Q8T6</accession>
<dbReference type="AlphaFoldDB" id="A0A0C3Q8T6"/>
<feature type="compositionally biased region" description="Low complexity" evidence="5">
    <location>
        <begin position="285"/>
        <end position="304"/>
    </location>
</feature>
<dbReference type="OrthoDB" id="3246974at2759"/>
<name>A0A0C3Q8T6_9AGAM</name>
<dbReference type="Proteomes" id="UP000054248">
    <property type="component" value="Unassembled WGS sequence"/>
</dbReference>
<dbReference type="InterPro" id="IPR036390">
    <property type="entry name" value="WH_DNA-bd_sf"/>
</dbReference>
<evidence type="ECO:0000259" key="6">
    <source>
        <dbReference type="Pfam" id="PF00447"/>
    </source>
</evidence>
<reference evidence="8" key="2">
    <citation type="submission" date="2015-01" db="EMBL/GenBank/DDBJ databases">
        <title>Evolutionary Origins and Diversification of the Mycorrhizal Mutualists.</title>
        <authorList>
            <consortium name="DOE Joint Genome Institute"/>
            <consortium name="Mycorrhizal Genomics Consortium"/>
            <person name="Kohler A."/>
            <person name="Kuo A."/>
            <person name="Nagy L.G."/>
            <person name="Floudas D."/>
            <person name="Copeland A."/>
            <person name="Barry K.W."/>
            <person name="Cichocki N."/>
            <person name="Veneault-Fourrey C."/>
            <person name="LaButti K."/>
            <person name="Lindquist E.A."/>
            <person name="Lipzen A."/>
            <person name="Lundell T."/>
            <person name="Morin E."/>
            <person name="Murat C."/>
            <person name="Riley R."/>
            <person name="Ohm R."/>
            <person name="Sun H."/>
            <person name="Tunlid A."/>
            <person name="Henrissat B."/>
            <person name="Grigoriev I.V."/>
            <person name="Hibbett D.S."/>
            <person name="Martin F."/>
        </authorList>
    </citation>
    <scope>NUCLEOTIDE SEQUENCE [LARGE SCALE GENOMIC DNA]</scope>
    <source>
        <strain evidence="8">MUT 4182</strain>
    </source>
</reference>
<dbReference type="PANTHER" id="PTHR10015:SF427">
    <property type="entry name" value="HEAT SHOCK FACTOR PROTEIN"/>
    <property type="match status" value="1"/>
</dbReference>
<keyword evidence="3" id="KW-0238">DNA-binding</keyword>
<dbReference type="GO" id="GO:0003700">
    <property type="term" value="F:DNA-binding transcription factor activity"/>
    <property type="evidence" value="ECO:0007669"/>
    <property type="project" value="InterPro"/>
</dbReference>
<gene>
    <name evidence="7" type="ORF">M407DRAFT_24380</name>
</gene>
<feature type="compositionally biased region" description="Polar residues" evidence="5">
    <location>
        <begin position="251"/>
        <end position="279"/>
    </location>
</feature>
<feature type="region of interest" description="Disordered" evidence="5">
    <location>
        <begin position="365"/>
        <end position="410"/>
    </location>
</feature>
<dbReference type="EMBL" id="KN823026">
    <property type="protein sequence ID" value="KIO26290.1"/>
    <property type="molecule type" value="Genomic_DNA"/>
</dbReference>
<evidence type="ECO:0000256" key="3">
    <source>
        <dbReference type="ARBA" id="ARBA00023125"/>
    </source>
</evidence>
<keyword evidence="4" id="KW-0539">Nucleus</keyword>
<dbReference type="InterPro" id="IPR000232">
    <property type="entry name" value="HSF_DNA-bd"/>
</dbReference>
<feature type="domain" description="HSF-type DNA-binding" evidence="6">
    <location>
        <begin position="41"/>
        <end position="112"/>
    </location>
</feature>
<dbReference type="Gene3D" id="1.10.10.10">
    <property type="entry name" value="Winged helix-like DNA-binding domain superfamily/Winged helix DNA-binding domain"/>
    <property type="match status" value="1"/>
</dbReference>
<feature type="region of interest" description="Disordered" evidence="5">
    <location>
        <begin position="1"/>
        <end position="35"/>
    </location>
</feature>
<dbReference type="GO" id="GO:0005634">
    <property type="term" value="C:nucleus"/>
    <property type="evidence" value="ECO:0007669"/>
    <property type="project" value="UniProtKB-SubCell"/>
</dbReference>
<reference evidence="7 8" key="1">
    <citation type="submission" date="2014-04" db="EMBL/GenBank/DDBJ databases">
        <authorList>
            <consortium name="DOE Joint Genome Institute"/>
            <person name="Kuo A."/>
            <person name="Girlanda M."/>
            <person name="Perotto S."/>
            <person name="Kohler A."/>
            <person name="Nagy L.G."/>
            <person name="Floudas D."/>
            <person name="Copeland A."/>
            <person name="Barry K.W."/>
            <person name="Cichocki N."/>
            <person name="Veneault-Fourrey C."/>
            <person name="LaButti K."/>
            <person name="Lindquist E.A."/>
            <person name="Lipzen A."/>
            <person name="Lundell T."/>
            <person name="Morin E."/>
            <person name="Murat C."/>
            <person name="Sun H."/>
            <person name="Tunlid A."/>
            <person name="Henrissat B."/>
            <person name="Grigoriev I.V."/>
            <person name="Hibbett D.S."/>
            <person name="Martin F."/>
            <person name="Nordberg H.P."/>
            <person name="Cantor M.N."/>
            <person name="Hua S.X."/>
        </authorList>
    </citation>
    <scope>NUCLEOTIDE SEQUENCE [LARGE SCALE GENOMIC DNA]</scope>
    <source>
        <strain evidence="7 8">MUT 4182</strain>
    </source>
</reference>
<comment type="subcellular location">
    <subcellularLocation>
        <location evidence="1">Nucleus</location>
    </subcellularLocation>
</comment>
<evidence type="ECO:0000313" key="7">
    <source>
        <dbReference type="EMBL" id="KIO26290.1"/>
    </source>
</evidence>
<sequence>MDEDNDEYDVNLGAPPLPQQFEGPERNNCGDAKRVPSGGYFPRKLSLMLSDETMAKYIKLDERQGSKAFKIPNIEAFVANALPKYFPDMNQWGSFQKQLSNYGYKKKDRDKESGIWILRNKNPSDVLHQCKDPPPRKTPQERRPTTTTPAASGKILQPQDQPDLYTRVDKIEKELNATKSELMKTRALLSETRTQLQAMMDLVGRLTGLSVGDSSSHSITHPGPAVETPGNDFRKHEEASYGGTHYEPIPQRQTDVYSSPNPQNSFSHRGTETTYNTVNPDLLVHQSPHPQPSSYASSPHPAHPTNTIPRAEAQQTSGGDFPQHLLYSWIENVPDHTDSNHFGLQQNVSPPIVSQNFASTSAAAFAGQPPTLPQNSNPNSPRTSSRRALYGGSQPVPLPQPGSGPSWLPW</sequence>
<dbReference type="PANTHER" id="PTHR10015">
    <property type="entry name" value="HEAT SHOCK TRANSCRIPTION FACTOR"/>
    <property type="match status" value="1"/>
</dbReference>
<organism evidence="7 8">
    <name type="scientific">Tulasnella calospora MUT 4182</name>
    <dbReference type="NCBI Taxonomy" id="1051891"/>
    <lineage>
        <taxon>Eukaryota</taxon>
        <taxon>Fungi</taxon>
        <taxon>Dikarya</taxon>
        <taxon>Basidiomycota</taxon>
        <taxon>Agaricomycotina</taxon>
        <taxon>Agaricomycetes</taxon>
        <taxon>Cantharellales</taxon>
        <taxon>Tulasnellaceae</taxon>
        <taxon>Tulasnella</taxon>
    </lineage>
</organism>
<protein>
    <recommendedName>
        <fullName evidence="6">HSF-type DNA-binding domain-containing protein</fullName>
    </recommendedName>
</protein>
<dbReference type="Pfam" id="PF00447">
    <property type="entry name" value="HSF_DNA-bind"/>
    <property type="match status" value="1"/>
</dbReference>
<comment type="similarity">
    <text evidence="2">Belongs to the HSF family.</text>
</comment>
<evidence type="ECO:0000313" key="8">
    <source>
        <dbReference type="Proteomes" id="UP000054248"/>
    </source>
</evidence>
<feature type="region of interest" description="Disordered" evidence="5">
    <location>
        <begin position="212"/>
        <end position="320"/>
    </location>
</feature>
<proteinExistence type="inferred from homology"/>
<dbReference type="HOGENOM" id="CLU_671203_0_0_1"/>
<dbReference type="GO" id="GO:0043565">
    <property type="term" value="F:sequence-specific DNA binding"/>
    <property type="evidence" value="ECO:0007669"/>
    <property type="project" value="InterPro"/>
</dbReference>
<evidence type="ECO:0000256" key="1">
    <source>
        <dbReference type="ARBA" id="ARBA00004123"/>
    </source>
</evidence>
<evidence type="ECO:0000256" key="4">
    <source>
        <dbReference type="ARBA" id="ARBA00023242"/>
    </source>
</evidence>